<reference evidence="4" key="1">
    <citation type="submission" date="2017-09" db="EMBL/GenBank/DDBJ databases">
        <authorList>
            <person name="Varghese N."/>
            <person name="Submissions S."/>
        </authorList>
    </citation>
    <scope>NUCLEOTIDE SEQUENCE [LARGE SCALE GENOMIC DNA]</scope>
    <source>
        <strain evidence="4">CGMCC 4.6857</strain>
    </source>
</reference>
<dbReference type="RefSeq" id="WP_097326723.1">
    <property type="nucleotide sequence ID" value="NZ_OBDY01000024.1"/>
</dbReference>
<dbReference type="InterPro" id="IPR025951">
    <property type="entry name" value="GXWXG_dom"/>
</dbReference>
<proteinExistence type="predicted"/>
<dbReference type="Pfam" id="PF14232">
    <property type="entry name" value="DUF4334"/>
    <property type="match status" value="1"/>
</dbReference>
<evidence type="ECO:0000313" key="3">
    <source>
        <dbReference type="EMBL" id="SNY62792.1"/>
    </source>
</evidence>
<dbReference type="OrthoDB" id="8905397at2"/>
<dbReference type="Proteomes" id="UP000219612">
    <property type="component" value="Unassembled WGS sequence"/>
</dbReference>
<dbReference type="InterPro" id="IPR025568">
    <property type="entry name" value="DUF4334"/>
</dbReference>
<evidence type="ECO:0000259" key="2">
    <source>
        <dbReference type="Pfam" id="PF14232"/>
    </source>
</evidence>
<feature type="domain" description="DUF4334" evidence="2">
    <location>
        <begin position="96"/>
        <end position="155"/>
    </location>
</feature>
<organism evidence="3 4">
    <name type="scientific">Paractinoplanes atraurantiacus</name>
    <dbReference type="NCBI Taxonomy" id="1036182"/>
    <lineage>
        <taxon>Bacteria</taxon>
        <taxon>Bacillati</taxon>
        <taxon>Actinomycetota</taxon>
        <taxon>Actinomycetes</taxon>
        <taxon>Micromonosporales</taxon>
        <taxon>Micromonosporaceae</taxon>
        <taxon>Paractinoplanes</taxon>
    </lineage>
</organism>
<accession>A0A285JR49</accession>
<evidence type="ECO:0000313" key="4">
    <source>
        <dbReference type="Proteomes" id="UP000219612"/>
    </source>
</evidence>
<sequence length="156" mass="17138">MDAIEARERLKAVRAAGGKVTIDELDAIWGALAPVRVEELLGSWAGSEFVSGHSFEGQLERARWYGKTFTSVADVAPLVCWTGDGKLEANEAMAKGGASLWMVEFRGEVTATMVYDGRPVLDHFKRVDDTTLLGVMNGKGVLDENGRHYYFLLDRA</sequence>
<evidence type="ECO:0000259" key="1">
    <source>
        <dbReference type="Pfam" id="PF14231"/>
    </source>
</evidence>
<keyword evidence="4" id="KW-1185">Reference proteome</keyword>
<name>A0A285JR49_9ACTN</name>
<feature type="domain" description="GXWXG" evidence="1">
    <location>
        <begin position="27"/>
        <end position="85"/>
    </location>
</feature>
<dbReference type="EMBL" id="OBDY01000024">
    <property type="protein sequence ID" value="SNY62792.1"/>
    <property type="molecule type" value="Genomic_DNA"/>
</dbReference>
<dbReference type="Gene3D" id="2.40.128.580">
    <property type="entry name" value="GXWXG domain"/>
    <property type="match status" value="1"/>
</dbReference>
<protein>
    <submittedName>
        <fullName evidence="3">GXWXG protein</fullName>
    </submittedName>
</protein>
<dbReference type="AlphaFoldDB" id="A0A285JR49"/>
<dbReference type="Pfam" id="PF14231">
    <property type="entry name" value="GXWXG"/>
    <property type="match status" value="1"/>
</dbReference>
<gene>
    <name evidence="3" type="ORF">SAMN05421748_12423</name>
</gene>